<feature type="transmembrane region" description="Helical" evidence="4">
    <location>
        <begin position="78"/>
        <end position="98"/>
    </location>
</feature>
<proteinExistence type="predicted"/>
<dbReference type="Pfam" id="PF07690">
    <property type="entry name" value="MFS_1"/>
    <property type="match status" value="2"/>
</dbReference>
<dbReference type="InterPro" id="IPR020846">
    <property type="entry name" value="MFS_dom"/>
</dbReference>
<dbReference type="Proteomes" id="UP000333828">
    <property type="component" value="Unassembled WGS sequence"/>
</dbReference>
<keyword evidence="1 4" id="KW-0812">Transmembrane</keyword>
<evidence type="ECO:0000313" key="7">
    <source>
        <dbReference type="Proteomes" id="UP000333828"/>
    </source>
</evidence>
<feature type="transmembrane region" description="Helical" evidence="4">
    <location>
        <begin position="173"/>
        <end position="197"/>
    </location>
</feature>
<dbReference type="PANTHER" id="PTHR23542">
    <property type="match status" value="1"/>
</dbReference>
<feature type="transmembrane region" description="Helical" evidence="4">
    <location>
        <begin position="284"/>
        <end position="301"/>
    </location>
</feature>
<dbReference type="PANTHER" id="PTHR23542:SF1">
    <property type="entry name" value="MAJOR FACILITATOR SUPERFAMILY (MFS) PROFILE DOMAIN-CONTAINING PROTEIN"/>
    <property type="match status" value="1"/>
</dbReference>
<evidence type="ECO:0000259" key="5">
    <source>
        <dbReference type="PROSITE" id="PS50850"/>
    </source>
</evidence>
<keyword evidence="3 4" id="KW-0472">Membrane</keyword>
<evidence type="ECO:0000256" key="4">
    <source>
        <dbReference type="SAM" id="Phobius"/>
    </source>
</evidence>
<keyword evidence="2 4" id="KW-1133">Transmembrane helix</keyword>
<feature type="transmembrane region" description="Helical" evidence="4">
    <location>
        <begin position="342"/>
        <end position="365"/>
    </location>
</feature>
<protein>
    <recommendedName>
        <fullName evidence="5">Major facilitator superfamily (MFS) profile domain-containing protein</fullName>
    </recommendedName>
</protein>
<organism evidence="6 7">
    <name type="scientific">Pandoraea iniqua</name>
    <dbReference type="NCBI Taxonomy" id="2508288"/>
    <lineage>
        <taxon>Bacteria</taxon>
        <taxon>Pseudomonadati</taxon>
        <taxon>Pseudomonadota</taxon>
        <taxon>Betaproteobacteria</taxon>
        <taxon>Burkholderiales</taxon>
        <taxon>Burkholderiaceae</taxon>
        <taxon>Pandoraea</taxon>
    </lineage>
</organism>
<evidence type="ECO:0000256" key="3">
    <source>
        <dbReference type="ARBA" id="ARBA00023136"/>
    </source>
</evidence>
<dbReference type="InterPro" id="IPR036259">
    <property type="entry name" value="MFS_trans_sf"/>
</dbReference>
<reference evidence="6 7" key="1">
    <citation type="submission" date="2019-08" db="EMBL/GenBank/DDBJ databases">
        <authorList>
            <person name="Peeters C."/>
        </authorList>
    </citation>
    <scope>NUCLEOTIDE SEQUENCE [LARGE SCALE GENOMIC DNA]</scope>
    <source>
        <strain evidence="6 7">LMG 31115</strain>
    </source>
</reference>
<feature type="transmembrane region" description="Helical" evidence="4">
    <location>
        <begin position="218"/>
        <end position="241"/>
    </location>
</feature>
<sequence length="408" mass="42563">MRGSYGKLIAIPGAAAFSAAALLGRLPTGMLCLSVIVPIVKFTGSYTTAGMVVASTMTGMALCAPLSGRLVDRHGQFLTLLVSGALNLGSISVLMACIHYRENLPLLCIVGGVAGATRLPTGAMARARWTYLARTFEPGQRSATLQLAYAFESVVDEIMFICAPIIATLLCTMIHPLAGLAGCLISYSVGAVALAMQRRTEPNIETVRVRHPSALKTHGFRILIFATFFIGISAGAVEVIVVARANAAGSQSLIGLLMASLALSSMLAGLWYGAQSFRQSAQSLWIRCLGLLVLALIPFAFAENLSILAIALFIAGLSIAPTSNAGQILVERTLHGRLLNEGMSIVTTSMMLGMAAGGWISGALIDRLGTHLAGALPATSTVAAFAIACVYARLIVNASSHVSAKREA</sequence>
<gene>
    <name evidence="6" type="ORF">PIN31115_01046</name>
</gene>
<keyword evidence="7" id="KW-1185">Reference proteome</keyword>
<evidence type="ECO:0000313" key="6">
    <source>
        <dbReference type="EMBL" id="VVD79659.1"/>
    </source>
</evidence>
<accession>A0A5E4T0W0</accession>
<feature type="domain" description="Major facilitator superfamily (MFS) profile" evidence="5">
    <location>
        <begin position="219"/>
        <end position="408"/>
    </location>
</feature>
<evidence type="ECO:0000256" key="2">
    <source>
        <dbReference type="ARBA" id="ARBA00022989"/>
    </source>
</evidence>
<feature type="transmembrane region" description="Helical" evidence="4">
    <location>
        <begin position="253"/>
        <end position="272"/>
    </location>
</feature>
<dbReference type="InterPro" id="IPR011701">
    <property type="entry name" value="MFS"/>
</dbReference>
<dbReference type="EMBL" id="CABPSI010000001">
    <property type="protein sequence ID" value="VVD79659.1"/>
    <property type="molecule type" value="Genomic_DNA"/>
</dbReference>
<evidence type="ECO:0000256" key="1">
    <source>
        <dbReference type="ARBA" id="ARBA00022692"/>
    </source>
</evidence>
<feature type="transmembrane region" description="Helical" evidence="4">
    <location>
        <begin position="371"/>
        <end position="396"/>
    </location>
</feature>
<dbReference type="SUPFAM" id="SSF103473">
    <property type="entry name" value="MFS general substrate transporter"/>
    <property type="match status" value="1"/>
</dbReference>
<dbReference type="GO" id="GO:0022857">
    <property type="term" value="F:transmembrane transporter activity"/>
    <property type="evidence" value="ECO:0007669"/>
    <property type="project" value="InterPro"/>
</dbReference>
<dbReference type="Gene3D" id="1.20.1250.20">
    <property type="entry name" value="MFS general substrate transporter like domains"/>
    <property type="match status" value="1"/>
</dbReference>
<feature type="transmembrane region" description="Helical" evidence="4">
    <location>
        <begin position="48"/>
        <end position="66"/>
    </location>
</feature>
<dbReference type="PROSITE" id="PS50850">
    <property type="entry name" value="MFS"/>
    <property type="match status" value="1"/>
</dbReference>
<feature type="transmembrane region" description="Helical" evidence="4">
    <location>
        <begin position="104"/>
        <end position="125"/>
    </location>
</feature>
<feature type="transmembrane region" description="Helical" evidence="4">
    <location>
        <begin position="307"/>
        <end position="330"/>
    </location>
</feature>
<dbReference type="AlphaFoldDB" id="A0A5E4T0W0"/>
<name>A0A5E4T0W0_9BURK</name>